<name>A0ABX8XWW0_9ACTN</name>
<dbReference type="Proteomes" id="UP000827138">
    <property type="component" value="Chromosome"/>
</dbReference>
<dbReference type="InterPro" id="IPR045930">
    <property type="entry name" value="DUF6349"/>
</dbReference>
<protein>
    <submittedName>
        <fullName evidence="1">Uncharacterized protein</fullName>
    </submittedName>
</protein>
<dbReference type="RefSeq" id="WP_220649027.1">
    <property type="nucleotide sequence ID" value="NZ_CP080647.1"/>
</dbReference>
<accession>A0ABX8XWW0</accession>
<proteinExistence type="predicted"/>
<evidence type="ECO:0000313" key="1">
    <source>
        <dbReference type="EMBL" id="QYX80300.1"/>
    </source>
</evidence>
<organism evidence="1 2">
    <name type="scientific">Streptomyces akebiae</name>
    <dbReference type="NCBI Taxonomy" id="2865673"/>
    <lineage>
        <taxon>Bacteria</taxon>
        <taxon>Bacillati</taxon>
        <taxon>Actinomycetota</taxon>
        <taxon>Actinomycetes</taxon>
        <taxon>Kitasatosporales</taxon>
        <taxon>Streptomycetaceae</taxon>
        <taxon>Streptomyces</taxon>
    </lineage>
</organism>
<gene>
    <name evidence="1" type="ORF">K1J60_30580</name>
</gene>
<evidence type="ECO:0000313" key="2">
    <source>
        <dbReference type="Proteomes" id="UP000827138"/>
    </source>
</evidence>
<sequence>MSNDTGAIARQRHYTTLRNVDREVLRQTWSIGYADPGFTTQFGTPPEPSPHHTATSIVKIVTDTRWMYRGACLACPWEGPDRPRRDPAIEDAHDHTHPVWRTLPILDPARSRRGSKTWSLHLAATYPKGWFDAGGPLRLYADPPFDRHEAGRAPGGGFILHTARPKPQPARSLQLTLEEDNWAG</sequence>
<dbReference type="Pfam" id="PF19876">
    <property type="entry name" value="DUF6349"/>
    <property type="match status" value="1"/>
</dbReference>
<dbReference type="EMBL" id="CP080647">
    <property type="protein sequence ID" value="QYX80300.1"/>
    <property type="molecule type" value="Genomic_DNA"/>
</dbReference>
<reference evidence="1 2" key="1">
    <citation type="submission" date="2021-08" db="EMBL/GenBank/DDBJ databases">
        <authorList>
            <person name="Ping M."/>
        </authorList>
    </citation>
    <scope>NUCLEOTIDE SEQUENCE [LARGE SCALE GENOMIC DNA]</scope>
    <source>
        <strain evidence="1 2">MG28</strain>
    </source>
</reference>
<keyword evidence="2" id="KW-1185">Reference proteome</keyword>